<feature type="region of interest" description="Disordered" evidence="1">
    <location>
        <begin position="199"/>
        <end position="263"/>
    </location>
</feature>
<proteinExistence type="predicted"/>
<feature type="compositionally biased region" description="Polar residues" evidence="1">
    <location>
        <begin position="206"/>
        <end position="216"/>
    </location>
</feature>
<dbReference type="PANTHER" id="PTHR34756">
    <property type="entry name" value="CELL DIVISION CYCLE-ASSOCIATED PROTEIN 3"/>
    <property type="match status" value="1"/>
</dbReference>
<evidence type="ECO:0000313" key="2">
    <source>
        <dbReference type="Ensembl" id="ENSSMRP00000024726.1"/>
    </source>
</evidence>
<protein>
    <submittedName>
        <fullName evidence="2">Uncharacterized protein</fullName>
    </submittedName>
</protein>
<reference evidence="2" key="1">
    <citation type="submission" date="2025-05" db="UniProtKB">
        <authorList>
            <consortium name="Ensembl"/>
        </authorList>
    </citation>
    <scope>IDENTIFICATION</scope>
</reference>
<feature type="compositionally biased region" description="Polar residues" evidence="1">
    <location>
        <begin position="225"/>
        <end position="239"/>
    </location>
</feature>
<name>A0A8D0KK88_SALMN</name>
<feature type="compositionally biased region" description="Low complexity" evidence="1">
    <location>
        <begin position="132"/>
        <end position="141"/>
    </location>
</feature>
<keyword evidence="3" id="KW-1185">Reference proteome</keyword>
<dbReference type="Proteomes" id="UP000694421">
    <property type="component" value="Unplaced"/>
</dbReference>
<feature type="compositionally biased region" description="Polar residues" evidence="1">
    <location>
        <begin position="246"/>
        <end position="263"/>
    </location>
</feature>
<feature type="region of interest" description="Disordered" evidence="1">
    <location>
        <begin position="1"/>
        <end position="32"/>
    </location>
</feature>
<dbReference type="InterPro" id="IPR038832">
    <property type="entry name" value="CDCA3"/>
</dbReference>
<dbReference type="AlphaFoldDB" id="A0A8D0KK88"/>
<evidence type="ECO:0000313" key="3">
    <source>
        <dbReference type="Proteomes" id="UP000694421"/>
    </source>
</evidence>
<dbReference type="Ensembl" id="ENSSMRT00000028959.1">
    <property type="protein sequence ID" value="ENSSMRP00000024726.1"/>
    <property type="gene ID" value="ENSSMRG00000019122.1"/>
</dbReference>
<dbReference type="PANTHER" id="PTHR34756:SF1">
    <property type="entry name" value="CELL DIVISION CYCLE-ASSOCIATED PROTEIN 3"/>
    <property type="match status" value="1"/>
</dbReference>
<dbReference type="Ensembl" id="ENSSMRT00000028960.1">
    <property type="protein sequence ID" value="ENSSMRP00000024727.1"/>
    <property type="gene ID" value="ENSSMRG00000019122.1"/>
</dbReference>
<sequence length="263" mass="28181">MGASESSQATPTSKPLLNKHLMHVSDPRSPTAGILRTPIEVESSPQASPLSNATDNGLIANRWSSGMDPRSPTPGISRTPMKAVVADSINCLVKQLSDIFVAENMEEKLLLKEIPQQGQKSEADLVTEEVSSETVSSGETSQGNPLLTEERNEQLSSRTSATSTTRLAYPVNIVQPAGNKSARHRVSSRILATSTGAGRSPLSILQDENSPSSLASYQGKRHSSMTDTQGEMNMLSSGRSFKGGSCSWNSSNKENQQCHLIEN</sequence>
<feature type="compositionally biased region" description="Polar residues" evidence="1">
    <location>
        <begin position="1"/>
        <end position="15"/>
    </location>
</feature>
<evidence type="ECO:0000256" key="1">
    <source>
        <dbReference type="SAM" id="MobiDB-lite"/>
    </source>
</evidence>
<organism evidence="2 3">
    <name type="scientific">Salvator merianae</name>
    <name type="common">Argentine black and white tegu</name>
    <name type="synonym">Tupinambis merianae</name>
    <dbReference type="NCBI Taxonomy" id="96440"/>
    <lineage>
        <taxon>Eukaryota</taxon>
        <taxon>Metazoa</taxon>
        <taxon>Chordata</taxon>
        <taxon>Craniata</taxon>
        <taxon>Vertebrata</taxon>
        <taxon>Euteleostomi</taxon>
        <taxon>Lepidosauria</taxon>
        <taxon>Squamata</taxon>
        <taxon>Bifurcata</taxon>
        <taxon>Unidentata</taxon>
        <taxon>Episquamata</taxon>
        <taxon>Laterata</taxon>
        <taxon>Teiioidea</taxon>
        <taxon>Teiidae</taxon>
        <taxon>Salvator</taxon>
    </lineage>
</organism>
<dbReference type="OMA" id="KITGRAW"/>
<feature type="region of interest" description="Disordered" evidence="1">
    <location>
        <begin position="115"/>
        <end position="163"/>
    </location>
</feature>
<accession>A0A8D0KK88</accession>
<dbReference type="GeneTree" id="ENSGT00940000168539"/>